<proteinExistence type="predicted"/>
<accession>A0A6G8S631</accession>
<dbReference type="KEGG" id="alj:G8D99_10595"/>
<reference evidence="2 3" key="1">
    <citation type="submission" date="2020-03" db="EMBL/GenBank/DDBJ databases">
        <authorList>
            <person name="Zhu W."/>
        </authorList>
    </citation>
    <scope>NUCLEOTIDE SEQUENCE [LARGE SCALE GENOMIC DNA]</scope>
    <source>
        <strain evidence="2 3">185</strain>
    </source>
</reference>
<keyword evidence="1" id="KW-0175">Coiled coil</keyword>
<sequence length="260" mass="30098">MKQFTELVPLDQIAVTPEELLSIKRNDLVPLLDNQARLNHYADQLIQAQSVLLNGVSPQLTQQLSQVIAEIIQQLNQSKKTLRKRKFNALQRWLGLDLEFDAGRIKYMKDLDRKIIEAKQLTHKLQLEVQKSQARVQQAQGSREQMAKYIVAAQEFLLEYPSFVKNRHPLDNFEERLSKKINTLQTLQSSNDIALAQMQLTEQLALSLMDRFKEAEQVLIPAWEYHLKQSNEHSSSASLKQLDQSRDKLIQSLQKSLDKK</sequence>
<dbReference type="RefSeq" id="WP_166325569.1">
    <property type="nucleotide sequence ID" value="NZ_CP049916.1"/>
</dbReference>
<evidence type="ECO:0000256" key="1">
    <source>
        <dbReference type="SAM" id="Coils"/>
    </source>
</evidence>
<evidence type="ECO:0000313" key="2">
    <source>
        <dbReference type="EMBL" id="QIO09423.1"/>
    </source>
</evidence>
<name>A0A6G8S631_9GAMM</name>
<dbReference type="Proteomes" id="UP000501939">
    <property type="component" value="Chromosome"/>
</dbReference>
<evidence type="ECO:0000313" key="3">
    <source>
        <dbReference type="Proteomes" id="UP000501939"/>
    </source>
</evidence>
<dbReference type="AlphaFoldDB" id="A0A6G8S631"/>
<feature type="coiled-coil region" evidence="1">
    <location>
        <begin position="72"/>
        <end position="128"/>
    </location>
</feature>
<gene>
    <name evidence="2" type="ORF">G8D99_10595</name>
</gene>
<keyword evidence="3" id="KW-1185">Reference proteome</keyword>
<protein>
    <submittedName>
        <fullName evidence="2">Tellurium resistance protein</fullName>
    </submittedName>
</protein>
<dbReference type="EMBL" id="CP049916">
    <property type="protein sequence ID" value="QIO09423.1"/>
    <property type="molecule type" value="Genomic_DNA"/>
</dbReference>
<organism evidence="2 3">
    <name type="scientific">Acinetobacter lanii</name>
    <dbReference type="NCBI Taxonomy" id="2715163"/>
    <lineage>
        <taxon>Bacteria</taxon>
        <taxon>Pseudomonadati</taxon>
        <taxon>Pseudomonadota</taxon>
        <taxon>Gammaproteobacteria</taxon>
        <taxon>Moraxellales</taxon>
        <taxon>Moraxellaceae</taxon>
        <taxon>Acinetobacter</taxon>
    </lineage>
</organism>